<evidence type="ECO:0000256" key="3">
    <source>
        <dbReference type="ARBA" id="ARBA00022840"/>
    </source>
</evidence>
<keyword evidence="2" id="KW-0547">Nucleotide-binding</keyword>
<dbReference type="SUPFAM" id="SSF160246">
    <property type="entry name" value="EspE N-terminal domain-like"/>
    <property type="match status" value="1"/>
</dbReference>
<dbReference type="CDD" id="cd01129">
    <property type="entry name" value="PulE-GspE-like"/>
    <property type="match status" value="1"/>
</dbReference>
<proteinExistence type="inferred from homology"/>
<evidence type="ECO:0000256" key="2">
    <source>
        <dbReference type="ARBA" id="ARBA00022741"/>
    </source>
</evidence>
<dbReference type="PANTHER" id="PTHR30258:SF2">
    <property type="entry name" value="COMG OPERON PROTEIN 1"/>
    <property type="match status" value="1"/>
</dbReference>
<dbReference type="GO" id="GO:0005886">
    <property type="term" value="C:plasma membrane"/>
    <property type="evidence" value="ECO:0007669"/>
    <property type="project" value="TreeGrafter"/>
</dbReference>
<feature type="domain" description="Bacterial type II secretion system protein E" evidence="4">
    <location>
        <begin position="381"/>
        <end position="395"/>
    </location>
</feature>
<dbReference type="PANTHER" id="PTHR30258">
    <property type="entry name" value="TYPE II SECRETION SYSTEM PROTEIN GSPE-RELATED"/>
    <property type="match status" value="1"/>
</dbReference>
<organism evidence="5 6">
    <name type="scientific">Azoarcus sp. (strain BH72)</name>
    <dbReference type="NCBI Taxonomy" id="418699"/>
    <lineage>
        <taxon>Bacteria</taxon>
        <taxon>Pseudomonadati</taxon>
        <taxon>Pseudomonadota</taxon>
        <taxon>Betaproteobacteria</taxon>
        <taxon>Rhodocyclales</taxon>
        <taxon>Zoogloeaceae</taxon>
        <taxon>Azoarcus</taxon>
    </lineage>
</organism>
<evidence type="ECO:0000313" key="6">
    <source>
        <dbReference type="Proteomes" id="UP000002588"/>
    </source>
</evidence>
<evidence type="ECO:0000259" key="4">
    <source>
        <dbReference type="PROSITE" id="PS00662"/>
    </source>
</evidence>
<sequence length="566" mass="60864">MAPLPDHDALATLLLAAGVIGQDQLRIARMEQQRAPRPLADLLLGLGFLSESALRGVISEASGRRPVDLARSLPDDAALALVPVEFARRNQLLPLSLDTDQAVLTIATAATDDRAVIDKLLALCPQLRRVECLLAAGPELGRAIERHYGQAQSLESILHELETGAPPPPQRPGGEGHPQALVRLVDALLLDAVKRDASDIHFEPEAHHLRIRCRIDGVLRQTRALHATYWPAMAVRIKVLAGLNIAETRVPQDGRFSFDVAGHAIDFRVSCMPTLHGENVVLRLLDRSKGVVPLSDLGLGAGDLAALEAMIARPEGLILVTGPTGSGKTTTLYSLLAHLNTEARSIMTLEDPVEYPMPRLRQTQVADSGRIGFAEGVRAMLRQDPDVLLIGEIRDADTAAMALRAAVTGHQVYSTLHAGSALGALPRLRELGVSPEMLAGNLIGIVAQRLVRRLCPDCAETVAIEPWARPYLATDDSAAATRMQARGCARCNFQGYRGRLALMEILPVDTGLDDLLARGANRSDLLAHAQRQGHVGLAAAGLARVRAGDTTLEELLRVVDVRGARR</sequence>
<dbReference type="Proteomes" id="UP000002588">
    <property type="component" value="Chromosome"/>
</dbReference>
<accession>A1K3L5</accession>
<dbReference type="Gene3D" id="3.30.450.90">
    <property type="match status" value="1"/>
</dbReference>
<dbReference type="SMART" id="SM00382">
    <property type="entry name" value="AAA"/>
    <property type="match status" value="1"/>
</dbReference>
<protein>
    <submittedName>
        <fullName evidence="5">General secretion pathway protein E</fullName>
    </submittedName>
</protein>
<evidence type="ECO:0000256" key="1">
    <source>
        <dbReference type="ARBA" id="ARBA00006611"/>
    </source>
</evidence>
<dbReference type="Gene3D" id="3.40.50.300">
    <property type="entry name" value="P-loop containing nucleotide triphosphate hydrolases"/>
    <property type="match status" value="1"/>
</dbReference>
<keyword evidence="3" id="KW-0067">ATP-binding</keyword>
<dbReference type="InterPro" id="IPR037257">
    <property type="entry name" value="T2SS_E_N_sf"/>
</dbReference>
<dbReference type="KEGG" id="azo:azo0803"/>
<dbReference type="SUPFAM" id="SSF52540">
    <property type="entry name" value="P-loop containing nucleoside triphosphate hydrolases"/>
    <property type="match status" value="1"/>
</dbReference>
<dbReference type="GO" id="GO:0016887">
    <property type="term" value="F:ATP hydrolysis activity"/>
    <property type="evidence" value="ECO:0007669"/>
    <property type="project" value="TreeGrafter"/>
</dbReference>
<dbReference type="AlphaFoldDB" id="A1K3L5"/>
<dbReference type="STRING" id="62928.azo0803"/>
<dbReference type="PROSITE" id="PS00662">
    <property type="entry name" value="T2SP_E"/>
    <property type="match status" value="1"/>
</dbReference>
<dbReference type="HOGENOM" id="CLU_013446_10_6_4"/>
<dbReference type="GO" id="GO:0005524">
    <property type="term" value="F:ATP binding"/>
    <property type="evidence" value="ECO:0007669"/>
    <property type="project" value="UniProtKB-KW"/>
</dbReference>
<comment type="similarity">
    <text evidence="1">Belongs to the GSP E family.</text>
</comment>
<gene>
    <name evidence="5" type="primary">gspE1</name>
    <name evidence="5" type="ordered locus">azo0803</name>
</gene>
<keyword evidence="6" id="KW-1185">Reference proteome</keyword>
<dbReference type="eggNOG" id="COG2804">
    <property type="taxonomic scope" value="Bacteria"/>
</dbReference>
<dbReference type="InterPro" id="IPR001482">
    <property type="entry name" value="T2SS/T4SS_dom"/>
</dbReference>
<evidence type="ECO:0000313" key="5">
    <source>
        <dbReference type="EMBL" id="CAL93420.1"/>
    </source>
</evidence>
<dbReference type="Pfam" id="PF05157">
    <property type="entry name" value="MshEN"/>
    <property type="match status" value="1"/>
</dbReference>
<name>A1K3L5_AZOSB</name>
<reference evidence="5 6" key="1">
    <citation type="journal article" date="2006" name="Nat. Biotechnol.">
        <title>Complete genome of the mutualistic, N2-fixing grass endophyte Azoarcus sp. strain BH72.</title>
        <authorList>
            <person name="Krause A."/>
            <person name="Ramakumar A."/>
            <person name="Bartels D."/>
            <person name="Battistoni F."/>
            <person name="Bekel T."/>
            <person name="Boch J."/>
            <person name="Boehm M."/>
            <person name="Friedrich F."/>
            <person name="Hurek T."/>
            <person name="Krause L."/>
            <person name="Linke B."/>
            <person name="McHardy A.C."/>
            <person name="Sarkar A."/>
            <person name="Schneiker S."/>
            <person name="Syed A.A."/>
            <person name="Thauer R."/>
            <person name="Vorhoelter F.-J."/>
            <person name="Weidner S."/>
            <person name="Puehler A."/>
            <person name="Reinhold-Hurek B."/>
            <person name="Kaiser O."/>
            <person name="Goesmann A."/>
        </authorList>
    </citation>
    <scope>NUCLEOTIDE SEQUENCE [LARGE SCALE GENOMIC DNA]</scope>
    <source>
        <strain evidence="5 6">BH72</strain>
    </source>
</reference>
<dbReference type="EMBL" id="AM406670">
    <property type="protein sequence ID" value="CAL93420.1"/>
    <property type="molecule type" value="Genomic_DNA"/>
</dbReference>
<dbReference type="Pfam" id="PF00437">
    <property type="entry name" value="T2SSE"/>
    <property type="match status" value="1"/>
</dbReference>
<dbReference type="InterPro" id="IPR003593">
    <property type="entry name" value="AAA+_ATPase"/>
</dbReference>
<dbReference type="InterPro" id="IPR027417">
    <property type="entry name" value="P-loop_NTPase"/>
</dbReference>
<dbReference type="Gene3D" id="3.30.300.160">
    <property type="entry name" value="Type II secretion system, protein E, N-terminal domain"/>
    <property type="match status" value="1"/>
</dbReference>
<dbReference type="InterPro" id="IPR007831">
    <property type="entry name" value="T2SS_GspE_N"/>
</dbReference>